<gene>
    <name evidence="1" type="ORF">SAMN05216297_101591</name>
</gene>
<dbReference type="Pfam" id="PF11175">
    <property type="entry name" value="DUF2961"/>
    <property type="match status" value="1"/>
</dbReference>
<dbReference type="Proteomes" id="UP000199672">
    <property type="component" value="Unassembled WGS sequence"/>
</dbReference>
<dbReference type="OrthoDB" id="2518538at2"/>
<keyword evidence="2" id="KW-1185">Reference proteome</keyword>
<proteinExistence type="predicted"/>
<evidence type="ECO:0008006" key="3">
    <source>
        <dbReference type="Google" id="ProtNLM"/>
    </source>
</evidence>
<dbReference type="EMBL" id="FOMH01000001">
    <property type="protein sequence ID" value="SFC65411.1"/>
    <property type="molecule type" value="Genomic_DNA"/>
</dbReference>
<organism evidence="1 2">
    <name type="scientific">Flavobacterium phragmitis</name>
    <dbReference type="NCBI Taxonomy" id="739143"/>
    <lineage>
        <taxon>Bacteria</taxon>
        <taxon>Pseudomonadati</taxon>
        <taxon>Bacteroidota</taxon>
        <taxon>Flavobacteriia</taxon>
        <taxon>Flavobacteriales</taxon>
        <taxon>Flavobacteriaceae</taxon>
        <taxon>Flavobacterium</taxon>
    </lineage>
</organism>
<dbReference type="STRING" id="739143.SAMN05216297_101591"/>
<evidence type="ECO:0000313" key="1">
    <source>
        <dbReference type="EMBL" id="SFC65411.1"/>
    </source>
</evidence>
<name>A0A1I1KXF2_9FLAO</name>
<dbReference type="RefSeq" id="WP_091490680.1">
    <property type="nucleotide sequence ID" value="NZ_FOMH01000001.1"/>
</dbReference>
<evidence type="ECO:0000313" key="2">
    <source>
        <dbReference type="Proteomes" id="UP000199672"/>
    </source>
</evidence>
<dbReference type="Gene3D" id="2.60.120.1390">
    <property type="match status" value="3"/>
</dbReference>
<protein>
    <recommendedName>
        <fullName evidence="3">DUF2961 domain-containing protein</fullName>
    </recommendedName>
</protein>
<dbReference type="AlphaFoldDB" id="A0A1I1KXF2"/>
<accession>A0A1I1KXF2</accession>
<reference evidence="2" key="1">
    <citation type="submission" date="2016-10" db="EMBL/GenBank/DDBJ databases">
        <authorList>
            <person name="Varghese N."/>
            <person name="Submissions S."/>
        </authorList>
    </citation>
    <scope>NUCLEOTIDE SEQUENCE [LARGE SCALE GENOMIC DNA]</scope>
    <source>
        <strain evidence="2">CGMCC 1.10370</strain>
    </source>
</reference>
<dbReference type="InterPro" id="IPR021345">
    <property type="entry name" value="DUF2961"/>
</dbReference>
<sequence length="711" mass="79795">MKKSYLLLLPIILFSLISFKTLLDNKIISIDSLLQDMTDRDNLARFPESDYTCAQFSSYDRATVAPDQDGWFANWDRSMFIRTEKRGDKNEYVMMDTSGPGSIVRFWMTFAGKDSGKGILRIYLDNNTEPVIEGSAMEILSGGILADSPLSASVSQLTKYEMRGHNLYFPIPYAKHCKVTYQSDNIKDAGAKTGGEAVYYNINYRTYKKDAQVISYSAEEKNNAKKIAPATANQLAQLQKTINVPTEKHALTGEIKPNAKLSFSFKGSKAIRKISIKLSAKNLEQALRSTVLNITYDVEGNQKSATSVWCPVGDFFGTGYQLREISTWYTEVSKDGVLSAWWVMPFEKNCTVSLLNLGKQNVTVSQGEVEIGDWKWDENSMHFGTHWKEYYHLKTGEMKNNSGMVGGPFDLNYVTLSGKGVYVGDAVTLFNTVYAWWGEGDEKIYVDGEKFPSHIGTGTEDYYGYAWCRPEKIIGHPFIAQPDGSGNFVPGYTVNSRYRSLDVIPFKTSLKFDMEMWHWTRATINFAPVCFYYLQNGKDQNDKPDIEGAKRAVAINRTDIISPVIQYNSKNKPVSIQAESMIFENADGGEFAYDNSEKYGWADNMEANWSEAKMGNKLNMVFMSKADCTVPTKGIFTIRNNSGKFKFTLNGKSTIIDLTGEKTTLKTVDLGAVKLNKGKNTISVEVIDVPPSKNNTVEFGFDQLLFGLAKK</sequence>